<dbReference type="InterPro" id="IPR017475">
    <property type="entry name" value="EPS_sugar_tfrase"/>
</dbReference>
<evidence type="ECO:0000256" key="5">
    <source>
        <dbReference type="ARBA" id="ARBA00022989"/>
    </source>
</evidence>
<dbReference type="AlphaFoldDB" id="A0A2H0XZA4"/>
<reference evidence="9 10" key="1">
    <citation type="submission" date="2017-09" db="EMBL/GenBank/DDBJ databases">
        <title>Depth-based differentiation of microbial function through sediment-hosted aquifers and enrichment of novel symbionts in the deep terrestrial subsurface.</title>
        <authorList>
            <person name="Probst A.J."/>
            <person name="Ladd B."/>
            <person name="Jarett J.K."/>
            <person name="Geller-Mcgrath D.E."/>
            <person name="Sieber C.M."/>
            <person name="Emerson J.B."/>
            <person name="Anantharaman K."/>
            <person name="Thomas B.C."/>
            <person name="Malmstrom R."/>
            <person name="Stieglmeier M."/>
            <person name="Klingl A."/>
            <person name="Woyke T."/>
            <person name="Ryan C.M."/>
            <person name="Banfield J.F."/>
        </authorList>
    </citation>
    <scope>NUCLEOTIDE SEQUENCE [LARGE SCALE GENOMIC DNA]</scope>
    <source>
        <strain evidence="9">CG08_land_8_20_14_0_20_45_16</strain>
    </source>
</reference>
<feature type="transmembrane region" description="Helical" evidence="7">
    <location>
        <begin position="5"/>
        <end position="23"/>
    </location>
</feature>
<dbReference type="NCBIfam" id="TIGR03025">
    <property type="entry name" value="EPS_sugtrans"/>
    <property type="match status" value="1"/>
</dbReference>
<organism evidence="9 10">
    <name type="scientific">Candidatus Saganbacteria bacterium CG08_land_8_20_14_0_20_45_16</name>
    <dbReference type="NCBI Taxonomy" id="2014293"/>
    <lineage>
        <taxon>Bacteria</taxon>
        <taxon>Bacillati</taxon>
        <taxon>Saganbacteria</taxon>
    </lineage>
</organism>
<feature type="transmembrane region" description="Helical" evidence="7">
    <location>
        <begin position="43"/>
        <end position="61"/>
    </location>
</feature>
<keyword evidence="4 7" id="KW-0812">Transmembrane</keyword>
<dbReference type="Gene3D" id="3.40.50.720">
    <property type="entry name" value="NAD(P)-binding Rossmann-like Domain"/>
    <property type="match status" value="1"/>
</dbReference>
<dbReference type="Pfam" id="PF02397">
    <property type="entry name" value="Bac_transf"/>
    <property type="match status" value="1"/>
</dbReference>
<evidence type="ECO:0000256" key="3">
    <source>
        <dbReference type="ARBA" id="ARBA00022679"/>
    </source>
</evidence>
<accession>A0A2H0XZA4</accession>
<sequence length="463" mass="52690">MLKFLADALAIVISFVLAYYIRFKVFLFIAPAEIPGLSRYLDILIFITFVWLAIFKLMGFYEERKYVALIDELALVFAGVTLASFVLVGLLFFNRELWVSRLVVINAWWVCLCLLIALRVAIFLGRRWVKRQGWGIKNSLILGAGEMGVLLAKRILAEKSLGYRIVGFLDDDPAKKKADILGLSVIGTVSEISQIIKAQRIETIIIASTNFSAQKILEIITECERYGVEFKLLPGILELIATRIDADELGGVPLLTVSPIQLRGFNAFIKRSVDLLFSAVGIILLSPLLLLLALLVKISSRGPVFFRQARMGRDAKTFYIYKFRSMVNEAEGLLPQLEQYSEAEGHLFKMKQDPRTTPLGRLLRRWSLDELPQLFNVFLGDMSLVGPRPPLPREVDKYNSWHKKRLRVRPGITGPWQVSGRSLLPFEEMVRLDIYYIENWSLWLDLKILLRTIPVVLSAYGAY</sequence>
<name>A0A2H0XZA4_UNCSA</name>
<evidence type="ECO:0000256" key="6">
    <source>
        <dbReference type="ARBA" id="ARBA00023136"/>
    </source>
</evidence>
<protein>
    <submittedName>
        <fullName evidence="9">Undecaprenyl-phosphate glucose phosphotransferase</fullName>
    </submittedName>
</protein>
<proteinExistence type="inferred from homology"/>
<keyword evidence="6 7" id="KW-0472">Membrane</keyword>
<gene>
    <name evidence="9" type="ORF">COT42_02960</name>
</gene>
<comment type="similarity">
    <text evidence="2">Belongs to the bacterial sugar transferase family.</text>
</comment>
<dbReference type="InterPro" id="IPR003362">
    <property type="entry name" value="Bact_transf"/>
</dbReference>
<keyword evidence="5 7" id="KW-1133">Transmembrane helix</keyword>
<evidence type="ECO:0000256" key="2">
    <source>
        <dbReference type="ARBA" id="ARBA00006464"/>
    </source>
</evidence>
<dbReference type="GO" id="GO:0016020">
    <property type="term" value="C:membrane"/>
    <property type="evidence" value="ECO:0007669"/>
    <property type="project" value="UniProtKB-SubCell"/>
</dbReference>
<keyword evidence="3 9" id="KW-0808">Transferase</keyword>
<evidence type="ECO:0000313" key="9">
    <source>
        <dbReference type="EMBL" id="PIS30422.1"/>
    </source>
</evidence>
<feature type="transmembrane region" description="Helical" evidence="7">
    <location>
        <begin position="105"/>
        <end position="124"/>
    </location>
</feature>
<dbReference type="InterPro" id="IPR036291">
    <property type="entry name" value="NAD(P)-bd_dom_sf"/>
</dbReference>
<dbReference type="Pfam" id="PF13727">
    <property type="entry name" value="CoA_binding_3"/>
    <property type="match status" value="1"/>
</dbReference>
<evidence type="ECO:0000256" key="4">
    <source>
        <dbReference type="ARBA" id="ARBA00022692"/>
    </source>
</evidence>
<feature type="transmembrane region" description="Helical" evidence="7">
    <location>
        <begin position="275"/>
        <end position="296"/>
    </location>
</feature>
<dbReference type="SUPFAM" id="SSF51735">
    <property type="entry name" value="NAD(P)-binding Rossmann-fold domains"/>
    <property type="match status" value="1"/>
</dbReference>
<dbReference type="PANTHER" id="PTHR30576:SF10">
    <property type="entry name" value="SLL5057 PROTEIN"/>
    <property type="match status" value="1"/>
</dbReference>
<dbReference type="Proteomes" id="UP000231343">
    <property type="component" value="Unassembled WGS sequence"/>
</dbReference>
<comment type="caution">
    <text evidence="9">The sequence shown here is derived from an EMBL/GenBank/DDBJ whole genome shotgun (WGS) entry which is preliminary data.</text>
</comment>
<dbReference type="EMBL" id="PEYM01000055">
    <property type="protein sequence ID" value="PIS30422.1"/>
    <property type="molecule type" value="Genomic_DNA"/>
</dbReference>
<evidence type="ECO:0000259" key="8">
    <source>
        <dbReference type="Pfam" id="PF02397"/>
    </source>
</evidence>
<feature type="transmembrane region" description="Helical" evidence="7">
    <location>
        <begin position="73"/>
        <end position="93"/>
    </location>
</feature>
<evidence type="ECO:0000256" key="7">
    <source>
        <dbReference type="SAM" id="Phobius"/>
    </source>
</evidence>
<feature type="domain" description="Bacterial sugar transferase" evidence="8">
    <location>
        <begin position="270"/>
        <end position="457"/>
    </location>
</feature>
<evidence type="ECO:0000313" key="10">
    <source>
        <dbReference type="Proteomes" id="UP000231343"/>
    </source>
</evidence>
<dbReference type="GO" id="GO:0016780">
    <property type="term" value="F:phosphotransferase activity, for other substituted phosphate groups"/>
    <property type="evidence" value="ECO:0007669"/>
    <property type="project" value="TreeGrafter"/>
</dbReference>
<evidence type="ECO:0000256" key="1">
    <source>
        <dbReference type="ARBA" id="ARBA00004141"/>
    </source>
</evidence>
<dbReference type="PANTHER" id="PTHR30576">
    <property type="entry name" value="COLANIC BIOSYNTHESIS UDP-GLUCOSE LIPID CARRIER TRANSFERASE"/>
    <property type="match status" value="1"/>
</dbReference>
<comment type="subcellular location">
    <subcellularLocation>
        <location evidence="1">Membrane</location>
        <topology evidence="1">Multi-pass membrane protein</topology>
    </subcellularLocation>
</comment>